<protein>
    <submittedName>
        <fullName evidence="6">Transcriptional regulator</fullName>
    </submittedName>
</protein>
<evidence type="ECO:0000313" key="6">
    <source>
        <dbReference type="EMBL" id="KDM91581.1"/>
    </source>
</evidence>
<comment type="caution">
    <text evidence="6">The sequence shown here is derived from an EMBL/GenBank/DDBJ whole genome shotgun (WGS) entry which is preliminary data.</text>
</comment>
<sequence>MFSFNDLQVIDVVARRGSFSSAAEELHKVPSAISYTVRSIEEKLAVELFERQHRQVTLTRAGEYFVEEARQLLKQMDQIKLQTQRVANGWAENVSVALDTVVRQSRVSTMVRDFYQAFPDVELHLTMEVYNGVWDALADGRADLVIGATAAIPVSGDFDYRDMGSLNWLFVMSPGHPLARYEFPFEEAELAEYPAICLEDTSRALPKRTTWLMNNQRRIMVPDWSSAFQCLEAGLGIGVVPEHMATPRLNSGRLITRTLANPTPVSPCCLAWNKASLNPALSWLLDYLGDSEQLHREWMR</sequence>
<dbReference type="Pfam" id="PF03466">
    <property type="entry name" value="LysR_substrate"/>
    <property type="match status" value="1"/>
</dbReference>
<keyword evidence="7" id="KW-1185">Reference proteome</keyword>
<reference evidence="6 7" key="1">
    <citation type="submission" date="2014-04" db="EMBL/GenBank/DDBJ databases">
        <title>Draft genome sequence of Photobacterium halotolerans S2753: a solonamide, ngercheumicin and holomycin producer.</title>
        <authorList>
            <person name="Machado H.R."/>
            <person name="Gram L."/>
        </authorList>
    </citation>
    <scope>NUCLEOTIDE SEQUENCE [LARGE SCALE GENOMIC DNA]</scope>
    <source>
        <strain evidence="6 7">S2753</strain>
    </source>
</reference>
<evidence type="ECO:0000259" key="5">
    <source>
        <dbReference type="PROSITE" id="PS50931"/>
    </source>
</evidence>
<dbReference type="SUPFAM" id="SSF46785">
    <property type="entry name" value="Winged helix' DNA-binding domain"/>
    <property type="match status" value="1"/>
</dbReference>
<dbReference type="PANTHER" id="PTHR30126">
    <property type="entry name" value="HTH-TYPE TRANSCRIPTIONAL REGULATOR"/>
    <property type="match status" value="1"/>
</dbReference>
<accession>A0A066RR40</accession>
<dbReference type="EMBL" id="JMIB01000021">
    <property type="protein sequence ID" value="KDM91581.1"/>
    <property type="molecule type" value="Genomic_DNA"/>
</dbReference>
<evidence type="ECO:0000256" key="4">
    <source>
        <dbReference type="ARBA" id="ARBA00023163"/>
    </source>
</evidence>
<organism evidence="6 7">
    <name type="scientific">Photobacterium galatheae</name>
    <dbReference type="NCBI Taxonomy" id="1654360"/>
    <lineage>
        <taxon>Bacteria</taxon>
        <taxon>Pseudomonadati</taxon>
        <taxon>Pseudomonadota</taxon>
        <taxon>Gammaproteobacteria</taxon>
        <taxon>Vibrionales</taxon>
        <taxon>Vibrionaceae</taxon>
        <taxon>Photobacterium</taxon>
    </lineage>
</organism>
<dbReference type="STRING" id="1654360.EA58_11195"/>
<dbReference type="PANTHER" id="PTHR30126:SF18">
    <property type="entry name" value="LYSR FAMILY TRANSCRIPTIONAL REGULATOR"/>
    <property type="match status" value="1"/>
</dbReference>
<dbReference type="InterPro" id="IPR036388">
    <property type="entry name" value="WH-like_DNA-bd_sf"/>
</dbReference>
<dbReference type="Proteomes" id="UP000027192">
    <property type="component" value="Unassembled WGS sequence"/>
</dbReference>
<keyword evidence="4" id="KW-0804">Transcription</keyword>
<dbReference type="Gene3D" id="3.40.190.10">
    <property type="entry name" value="Periplasmic binding protein-like II"/>
    <property type="match status" value="2"/>
</dbReference>
<dbReference type="PROSITE" id="PS50931">
    <property type="entry name" value="HTH_LYSR"/>
    <property type="match status" value="1"/>
</dbReference>
<evidence type="ECO:0000256" key="3">
    <source>
        <dbReference type="ARBA" id="ARBA00023125"/>
    </source>
</evidence>
<dbReference type="AlphaFoldDB" id="A0A066RR40"/>
<dbReference type="Gene3D" id="1.10.10.10">
    <property type="entry name" value="Winged helix-like DNA-binding domain superfamily/Winged helix DNA-binding domain"/>
    <property type="match status" value="1"/>
</dbReference>
<keyword evidence="2" id="KW-0805">Transcription regulation</keyword>
<dbReference type="GO" id="GO:0003700">
    <property type="term" value="F:DNA-binding transcription factor activity"/>
    <property type="evidence" value="ECO:0007669"/>
    <property type="project" value="InterPro"/>
</dbReference>
<dbReference type="InterPro" id="IPR005119">
    <property type="entry name" value="LysR_subst-bd"/>
</dbReference>
<evidence type="ECO:0000256" key="1">
    <source>
        <dbReference type="ARBA" id="ARBA00009437"/>
    </source>
</evidence>
<name>A0A066RR40_9GAMM</name>
<feature type="domain" description="HTH lysR-type" evidence="5">
    <location>
        <begin position="2"/>
        <end position="59"/>
    </location>
</feature>
<evidence type="ECO:0000313" key="7">
    <source>
        <dbReference type="Proteomes" id="UP000027192"/>
    </source>
</evidence>
<dbReference type="RefSeq" id="WP_036752295.1">
    <property type="nucleotide sequence ID" value="NZ_JAGSGC010000006.1"/>
</dbReference>
<proteinExistence type="inferred from homology"/>
<dbReference type="NCBIfam" id="NF008294">
    <property type="entry name" value="PRK11074.1"/>
    <property type="match status" value="1"/>
</dbReference>
<gene>
    <name evidence="6" type="ORF">EA58_11195</name>
</gene>
<dbReference type="OrthoDB" id="5293066at2"/>
<dbReference type="Pfam" id="PF00126">
    <property type="entry name" value="HTH_1"/>
    <property type="match status" value="1"/>
</dbReference>
<dbReference type="InterPro" id="IPR036390">
    <property type="entry name" value="WH_DNA-bd_sf"/>
</dbReference>
<comment type="similarity">
    <text evidence="1">Belongs to the LysR transcriptional regulatory family.</text>
</comment>
<dbReference type="FunFam" id="1.10.10.10:FF:000001">
    <property type="entry name" value="LysR family transcriptional regulator"/>
    <property type="match status" value="1"/>
</dbReference>
<dbReference type="SUPFAM" id="SSF53850">
    <property type="entry name" value="Periplasmic binding protein-like II"/>
    <property type="match status" value="1"/>
</dbReference>
<keyword evidence="3" id="KW-0238">DNA-binding</keyword>
<dbReference type="InterPro" id="IPR000847">
    <property type="entry name" value="LysR_HTH_N"/>
</dbReference>
<evidence type="ECO:0000256" key="2">
    <source>
        <dbReference type="ARBA" id="ARBA00023015"/>
    </source>
</evidence>
<dbReference type="GO" id="GO:0000976">
    <property type="term" value="F:transcription cis-regulatory region binding"/>
    <property type="evidence" value="ECO:0007669"/>
    <property type="project" value="TreeGrafter"/>
</dbReference>